<accession>A0AAX2IT54</accession>
<dbReference type="AlphaFoldDB" id="A0AAX2IT54"/>
<evidence type="ECO:0000313" key="1">
    <source>
        <dbReference type="EMBL" id="SQG89083.1"/>
    </source>
</evidence>
<dbReference type="RefSeq" id="WP_158272778.1">
    <property type="nucleotide sequence ID" value="NZ_CAAAIJ010000003.1"/>
</dbReference>
<organism evidence="1 2">
    <name type="scientific">Legionella pneumophila subsp. pascullei</name>
    <dbReference type="NCBI Taxonomy" id="91890"/>
    <lineage>
        <taxon>Bacteria</taxon>
        <taxon>Pseudomonadati</taxon>
        <taxon>Pseudomonadota</taxon>
        <taxon>Gammaproteobacteria</taxon>
        <taxon>Legionellales</taxon>
        <taxon>Legionellaceae</taxon>
        <taxon>Legionella</taxon>
    </lineage>
</organism>
<name>A0AAX2IT54_LEGPN</name>
<sequence>MMPNDGTVYINANWLAIKNHGIPEVGCRAIFTQNPHKSIILCNQQNRKSMGC</sequence>
<evidence type="ECO:0000313" key="2">
    <source>
        <dbReference type="Proteomes" id="UP000249566"/>
    </source>
</evidence>
<dbReference type="Proteomes" id="UP000249566">
    <property type="component" value="Chromosome 1"/>
</dbReference>
<proteinExistence type="predicted"/>
<gene>
    <name evidence="1" type="ORF">NCTC12272_00249</name>
</gene>
<dbReference type="EMBL" id="LS483412">
    <property type="protein sequence ID" value="SQG89083.1"/>
    <property type="molecule type" value="Genomic_DNA"/>
</dbReference>
<reference evidence="1 2" key="1">
    <citation type="submission" date="2018-06" db="EMBL/GenBank/DDBJ databases">
        <authorList>
            <consortium name="Pathogen Informatics"/>
            <person name="Doyle S."/>
        </authorList>
    </citation>
    <scope>NUCLEOTIDE SEQUENCE [LARGE SCALE GENOMIC DNA]</scope>
    <source>
        <strain evidence="1 2">NCTC12272</strain>
    </source>
</reference>
<protein>
    <submittedName>
        <fullName evidence="1">Uncharacterized protein</fullName>
    </submittedName>
</protein>